<feature type="compositionally biased region" description="Polar residues" evidence="2">
    <location>
        <begin position="45"/>
        <end position="54"/>
    </location>
</feature>
<name>A0A6A6FLD3_9PEZI</name>
<gene>
    <name evidence="4" type="ORF">CERZMDRAFT_95455</name>
</gene>
<dbReference type="OrthoDB" id="2423195at2759"/>
<dbReference type="GO" id="GO:0008270">
    <property type="term" value="F:zinc ion binding"/>
    <property type="evidence" value="ECO:0007669"/>
    <property type="project" value="UniProtKB-KW"/>
</dbReference>
<sequence length="265" mass="29224">MAKGICDFFEAGVKCPRAKCRYKHSAASTFASGQKRHNDSRADAPSTSRSNGASHLTANKDEFVDVRKKWLYCIPQDKRKSRPLGDKELQNFLALTLNLINSNADNMQRVISKLGGECGLMRVLEIIDRDFAAMNDDELESAVATLLMPCFRILSHEANEYVEVSIAVLASMIDRNRSAIANTSLQTAAKELVALLELENLSRANERHLRTIKTVMQLAIDLLEAHTNASRVDPGAPVATFTFAQDRPGALSALGPRHNNDSENI</sequence>
<evidence type="ECO:0000256" key="1">
    <source>
        <dbReference type="PROSITE-ProRule" id="PRU00723"/>
    </source>
</evidence>
<proteinExistence type="predicted"/>
<feature type="zinc finger region" description="C3H1-type" evidence="1">
    <location>
        <begin position="5"/>
        <end position="27"/>
    </location>
</feature>
<dbReference type="EMBL" id="ML992668">
    <property type="protein sequence ID" value="KAF2214181.1"/>
    <property type="molecule type" value="Genomic_DNA"/>
</dbReference>
<evidence type="ECO:0000313" key="4">
    <source>
        <dbReference type="EMBL" id="KAF2214181.1"/>
    </source>
</evidence>
<evidence type="ECO:0000313" key="5">
    <source>
        <dbReference type="Proteomes" id="UP000799539"/>
    </source>
</evidence>
<keyword evidence="1" id="KW-0479">Metal-binding</keyword>
<dbReference type="AlphaFoldDB" id="A0A6A6FLD3"/>
<feature type="domain" description="C3H1-type" evidence="3">
    <location>
        <begin position="5"/>
        <end position="27"/>
    </location>
</feature>
<dbReference type="InterPro" id="IPR000571">
    <property type="entry name" value="Znf_CCCH"/>
</dbReference>
<keyword evidence="1" id="KW-0862">Zinc</keyword>
<keyword evidence="5" id="KW-1185">Reference proteome</keyword>
<reference evidence="4" key="1">
    <citation type="journal article" date="2020" name="Stud. Mycol.">
        <title>101 Dothideomycetes genomes: a test case for predicting lifestyles and emergence of pathogens.</title>
        <authorList>
            <person name="Haridas S."/>
            <person name="Albert R."/>
            <person name="Binder M."/>
            <person name="Bloem J."/>
            <person name="Labutti K."/>
            <person name="Salamov A."/>
            <person name="Andreopoulos B."/>
            <person name="Baker S."/>
            <person name="Barry K."/>
            <person name="Bills G."/>
            <person name="Bluhm B."/>
            <person name="Cannon C."/>
            <person name="Castanera R."/>
            <person name="Culley D."/>
            <person name="Daum C."/>
            <person name="Ezra D."/>
            <person name="Gonzalez J."/>
            <person name="Henrissat B."/>
            <person name="Kuo A."/>
            <person name="Liang C."/>
            <person name="Lipzen A."/>
            <person name="Lutzoni F."/>
            <person name="Magnuson J."/>
            <person name="Mondo S."/>
            <person name="Nolan M."/>
            <person name="Ohm R."/>
            <person name="Pangilinan J."/>
            <person name="Park H.-J."/>
            <person name="Ramirez L."/>
            <person name="Alfaro M."/>
            <person name="Sun H."/>
            <person name="Tritt A."/>
            <person name="Yoshinaga Y."/>
            <person name="Zwiers L.-H."/>
            <person name="Turgeon B."/>
            <person name="Goodwin S."/>
            <person name="Spatafora J."/>
            <person name="Crous P."/>
            <person name="Grigoriev I."/>
        </authorList>
    </citation>
    <scope>NUCLEOTIDE SEQUENCE</scope>
    <source>
        <strain evidence="4">SCOH1-5</strain>
    </source>
</reference>
<dbReference type="PROSITE" id="PS50103">
    <property type="entry name" value="ZF_C3H1"/>
    <property type="match status" value="1"/>
</dbReference>
<evidence type="ECO:0000259" key="3">
    <source>
        <dbReference type="PROSITE" id="PS50103"/>
    </source>
</evidence>
<keyword evidence="1" id="KW-0863">Zinc-finger</keyword>
<evidence type="ECO:0000256" key="2">
    <source>
        <dbReference type="SAM" id="MobiDB-lite"/>
    </source>
</evidence>
<feature type="region of interest" description="Disordered" evidence="2">
    <location>
        <begin position="31"/>
        <end position="54"/>
    </location>
</feature>
<accession>A0A6A6FLD3</accession>
<dbReference type="Proteomes" id="UP000799539">
    <property type="component" value="Unassembled WGS sequence"/>
</dbReference>
<protein>
    <recommendedName>
        <fullName evidence="3">C3H1-type domain-containing protein</fullName>
    </recommendedName>
</protein>
<organism evidence="4 5">
    <name type="scientific">Cercospora zeae-maydis SCOH1-5</name>
    <dbReference type="NCBI Taxonomy" id="717836"/>
    <lineage>
        <taxon>Eukaryota</taxon>
        <taxon>Fungi</taxon>
        <taxon>Dikarya</taxon>
        <taxon>Ascomycota</taxon>
        <taxon>Pezizomycotina</taxon>
        <taxon>Dothideomycetes</taxon>
        <taxon>Dothideomycetidae</taxon>
        <taxon>Mycosphaerellales</taxon>
        <taxon>Mycosphaerellaceae</taxon>
        <taxon>Cercospora</taxon>
    </lineage>
</organism>